<evidence type="ECO:0000256" key="1">
    <source>
        <dbReference type="SAM" id="SignalP"/>
    </source>
</evidence>
<dbReference type="OrthoDB" id="6591956at2759"/>
<dbReference type="Pfam" id="PF06585">
    <property type="entry name" value="JHBP"/>
    <property type="match status" value="1"/>
</dbReference>
<dbReference type="InterPro" id="IPR038606">
    <property type="entry name" value="To_sf"/>
</dbReference>
<proteinExistence type="predicted"/>
<dbReference type="Gene3D" id="3.15.10.30">
    <property type="entry name" value="Haemolymph juvenile hormone binding protein"/>
    <property type="match status" value="1"/>
</dbReference>
<dbReference type="InterPro" id="IPR010562">
    <property type="entry name" value="Haemolymph_juvenile_hormone-bd"/>
</dbReference>
<organism evidence="2">
    <name type="scientific">Notodromas monacha</name>
    <dbReference type="NCBI Taxonomy" id="399045"/>
    <lineage>
        <taxon>Eukaryota</taxon>
        <taxon>Metazoa</taxon>
        <taxon>Ecdysozoa</taxon>
        <taxon>Arthropoda</taxon>
        <taxon>Crustacea</taxon>
        <taxon>Oligostraca</taxon>
        <taxon>Ostracoda</taxon>
        <taxon>Podocopa</taxon>
        <taxon>Podocopida</taxon>
        <taxon>Cypridocopina</taxon>
        <taxon>Cypridoidea</taxon>
        <taxon>Cyprididae</taxon>
        <taxon>Notodromas</taxon>
    </lineage>
</organism>
<dbReference type="EMBL" id="OA888917">
    <property type="protein sequence ID" value="CAD7284077.1"/>
    <property type="molecule type" value="Genomic_DNA"/>
</dbReference>
<reference evidence="2" key="1">
    <citation type="submission" date="2020-11" db="EMBL/GenBank/DDBJ databases">
        <authorList>
            <person name="Tran Van P."/>
        </authorList>
    </citation>
    <scope>NUCLEOTIDE SEQUENCE</scope>
</reference>
<evidence type="ECO:0000313" key="2">
    <source>
        <dbReference type="EMBL" id="CAD7284077.1"/>
    </source>
</evidence>
<accession>A0A7R9BYX3</accession>
<dbReference type="PANTHER" id="PTHR11008:SF41">
    <property type="entry name" value="RE70318P"/>
    <property type="match status" value="1"/>
</dbReference>
<dbReference type="Proteomes" id="UP000678499">
    <property type="component" value="Unassembled WGS sequence"/>
</dbReference>
<feature type="chain" id="PRO_5036210367" evidence="1">
    <location>
        <begin position="20"/>
        <end position="287"/>
    </location>
</feature>
<gene>
    <name evidence="2" type="ORF">NMOB1V02_LOCUS11685</name>
</gene>
<keyword evidence="3" id="KW-1185">Reference proteome</keyword>
<dbReference type="SMART" id="SM00700">
    <property type="entry name" value="JHBP"/>
    <property type="match status" value="1"/>
</dbReference>
<name>A0A7R9BYX3_9CRUS</name>
<protein>
    <submittedName>
        <fullName evidence="2">Uncharacterized protein</fullName>
    </submittedName>
</protein>
<dbReference type="PANTHER" id="PTHR11008">
    <property type="entry name" value="PROTEIN TAKEOUT-LIKE PROTEIN"/>
    <property type="match status" value="1"/>
</dbReference>
<dbReference type="AlphaFoldDB" id="A0A7R9BYX3"/>
<dbReference type="EMBL" id="CAJPEX010006880">
    <property type="protein sequence ID" value="CAG0924229.1"/>
    <property type="molecule type" value="Genomic_DNA"/>
</dbReference>
<keyword evidence="1" id="KW-0732">Signal</keyword>
<sequence>MLLIVLISIAAVCCCAAGAAPRNEDQLVPHTFAGLNTNVSQGPGATEARLRACADSRARWLASDKSDMSACLRDLLAASFEKLRTADGLPALGVPSMEPLYVTKATISDSSVFTGTISNLYVHGFSEAFLKPNVNVQPSKKNGLMQIKMRAPKGLRILGDFEAKAYLLRSVIPFYDGPPSEVSGLFDAEIDSPTLTINAAYTNDPDHGAVVDGVQLSFNFDNARVKLRNEKLLTNTLLTLLNGMLEDSDLSRKVINEATPDILRGFQDPMFRLLDSGFDETKDIVGR</sequence>
<feature type="signal peptide" evidence="1">
    <location>
        <begin position="1"/>
        <end position="19"/>
    </location>
</feature>
<evidence type="ECO:0000313" key="3">
    <source>
        <dbReference type="Proteomes" id="UP000678499"/>
    </source>
</evidence>